<sequence>MIFRRNRTLHTLPSAENGVSADAAAPLVTDWMRIDQDLIDRFADVVDDHQFIHVDPVRAAHESAFGGTIAHGFLVLSLLTKLSRQVFAEPAAGAAEINYGFDKVRFLAPVRSGARIRARFDLVASQQKGSGTLATYAATMDIEGQPKPALAADWLVLTTN</sequence>
<evidence type="ECO:0000313" key="2">
    <source>
        <dbReference type="EMBL" id="NVP58241.1"/>
    </source>
</evidence>
<dbReference type="InterPro" id="IPR029069">
    <property type="entry name" value="HotDog_dom_sf"/>
</dbReference>
<dbReference type="Proteomes" id="UP000659172">
    <property type="component" value="Unassembled WGS sequence"/>
</dbReference>
<dbReference type="Pfam" id="PF01575">
    <property type="entry name" value="MaoC_dehydratas"/>
    <property type="match status" value="1"/>
</dbReference>
<evidence type="ECO:0000313" key="3">
    <source>
        <dbReference type="Proteomes" id="UP000659172"/>
    </source>
</evidence>
<organism evidence="2 3">
    <name type="scientific">Mycoplana rhizolycopersici</name>
    <dbReference type="NCBI Taxonomy" id="2746702"/>
    <lineage>
        <taxon>Bacteria</taxon>
        <taxon>Pseudomonadati</taxon>
        <taxon>Pseudomonadota</taxon>
        <taxon>Alphaproteobacteria</taxon>
        <taxon>Hyphomicrobiales</taxon>
        <taxon>Rhizobiaceae</taxon>
        <taxon>Mycoplana</taxon>
    </lineage>
</organism>
<dbReference type="CDD" id="cd03450">
    <property type="entry name" value="NodN"/>
    <property type="match status" value="1"/>
</dbReference>
<protein>
    <submittedName>
        <fullName evidence="2">MaoC family dehydratase</fullName>
    </submittedName>
</protein>
<comment type="caution">
    <text evidence="2">The sequence shown here is derived from an EMBL/GenBank/DDBJ whole genome shotgun (WGS) entry which is preliminary data.</text>
</comment>
<dbReference type="InterPro" id="IPR039375">
    <property type="entry name" value="NodN-like"/>
</dbReference>
<feature type="domain" description="MaoC-like" evidence="1">
    <location>
        <begin position="28"/>
        <end position="129"/>
    </location>
</feature>
<proteinExistence type="predicted"/>
<dbReference type="Gene3D" id="3.10.129.10">
    <property type="entry name" value="Hotdog Thioesterase"/>
    <property type="match status" value="1"/>
</dbReference>
<dbReference type="InterPro" id="IPR002539">
    <property type="entry name" value="MaoC-like_dom"/>
</dbReference>
<evidence type="ECO:0000259" key="1">
    <source>
        <dbReference type="Pfam" id="PF01575"/>
    </source>
</evidence>
<dbReference type="PANTHER" id="PTHR42993">
    <property type="entry name" value="MAOC-LIKE DEHYDRATASE DOMAIN-CONTAINING PROTEIN"/>
    <property type="match status" value="1"/>
</dbReference>
<accession>A0ABX2QLL2</accession>
<dbReference type="EMBL" id="JABXYK010000022">
    <property type="protein sequence ID" value="NVP58241.1"/>
    <property type="molecule type" value="Genomic_DNA"/>
</dbReference>
<keyword evidence="3" id="KW-1185">Reference proteome</keyword>
<dbReference type="SUPFAM" id="SSF54637">
    <property type="entry name" value="Thioesterase/thiol ester dehydrase-isomerase"/>
    <property type="match status" value="1"/>
</dbReference>
<gene>
    <name evidence="2" type="ORF">HV823_23665</name>
</gene>
<reference evidence="2 3" key="1">
    <citation type="submission" date="2020-06" db="EMBL/GenBank/DDBJ databases">
        <title>Rhizobium sp.nov. isolated from the tomato plant.</title>
        <authorList>
            <person name="Thin K.K."/>
            <person name="Zhang X."/>
            <person name="He S."/>
        </authorList>
    </citation>
    <scope>NUCLEOTIDE SEQUENCE [LARGE SCALE GENOMIC DNA]</scope>
    <source>
        <strain evidence="2 3">DBTS2</strain>
    </source>
</reference>
<dbReference type="PANTHER" id="PTHR42993:SF1">
    <property type="entry name" value="MAOC-LIKE DEHYDRATASE DOMAIN-CONTAINING PROTEIN"/>
    <property type="match status" value="1"/>
</dbReference>
<name>A0ABX2QLL2_9HYPH</name>